<evidence type="ECO:0000259" key="1">
    <source>
        <dbReference type="SMART" id="SM00871"/>
    </source>
</evidence>
<dbReference type="PANTHER" id="PTHR36444:SF2">
    <property type="entry name" value="TRANSCRIPTIONAL REGULATOR PROTEIN YOBU-RELATED"/>
    <property type="match status" value="1"/>
</dbReference>
<dbReference type="InterPro" id="IPR029442">
    <property type="entry name" value="GyrI-like"/>
</dbReference>
<dbReference type="RefSeq" id="WP_242935368.1">
    <property type="nucleotide sequence ID" value="NZ_AP025028.1"/>
</dbReference>
<dbReference type="InterPro" id="IPR053182">
    <property type="entry name" value="YobU-like_regulator"/>
</dbReference>
<reference evidence="2 3" key="1">
    <citation type="submission" date="2021-08" db="EMBL/GenBank/DDBJ databases">
        <title>Complete genome sequence of Leptospira kobayashii strain E30.</title>
        <authorList>
            <person name="Nakao R."/>
            <person name="Nakamura S."/>
            <person name="Masuzawa T."/>
            <person name="Koizumi N."/>
        </authorList>
    </citation>
    <scope>NUCLEOTIDE SEQUENCE [LARGE SCALE GENOMIC DNA]</scope>
    <source>
        <strain evidence="2 3">E30</strain>
    </source>
</reference>
<dbReference type="SMART" id="SM00871">
    <property type="entry name" value="AraC_E_bind"/>
    <property type="match status" value="1"/>
</dbReference>
<dbReference type="InterPro" id="IPR010499">
    <property type="entry name" value="AraC_E-bd"/>
</dbReference>
<dbReference type="InterPro" id="IPR011256">
    <property type="entry name" value="Reg_factor_effector_dom_sf"/>
</dbReference>
<protein>
    <recommendedName>
        <fullName evidence="1">AraC effector-binding domain-containing protein</fullName>
    </recommendedName>
</protein>
<evidence type="ECO:0000313" key="2">
    <source>
        <dbReference type="EMBL" id="BDA78107.1"/>
    </source>
</evidence>
<name>A0ABN6KAY7_9LEPT</name>
<dbReference type="PANTHER" id="PTHR36444">
    <property type="entry name" value="TRANSCRIPTIONAL REGULATOR PROTEIN YOBU-RELATED"/>
    <property type="match status" value="1"/>
</dbReference>
<dbReference type="Proteomes" id="UP000245263">
    <property type="component" value="Chromosome 1"/>
</dbReference>
<organism evidence="2 3">
    <name type="scientific">Leptospira kobayashii</name>
    <dbReference type="NCBI Taxonomy" id="1917830"/>
    <lineage>
        <taxon>Bacteria</taxon>
        <taxon>Pseudomonadati</taxon>
        <taxon>Spirochaetota</taxon>
        <taxon>Spirochaetia</taxon>
        <taxon>Leptospirales</taxon>
        <taxon>Leptospiraceae</taxon>
        <taxon>Leptospira</taxon>
    </lineage>
</organism>
<dbReference type="Pfam" id="PF06445">
    <property type="entry name" value="GyrI-like"/>
    <property type="match status" value="1"/>
</dbReference>
<dbReference type="SUPFAM" id="SSF55136">
    <property type="entry name" value="Probable bacterial effector-binding domain"/>
    <property type="match status" value="1"/>
</dbReference>
<dbReference type="Gene3D" id="3.20.80.10">
    <property type="entry name" value="Regulatory factor, effector binding domain"/>
    <property type="match status" value="1"/>
</dbReference>
<feature type="domain" description="AraC effector-binding" evidence="1">
    <location>
        <begin position="31"/>
        <end position="188"/>
    </location>
</feature>
<gene>
    <name evidence="2" type="ORF">LPTSP3_g10370</name>
</gene>
<keyword evidence="3" id="KW-1185">Reference proteome</keyword>
<dbReference type="EMBL" id="AP025028">
    <property type="protein sequence ID" value="BDA78107.1"/>
    <property type="molecule type" value="Genomic_DNA"/>
</dbReference>
<accession>A0ABN6KAY7</accession>
<evidence type="ECO:0000313" key="3">
    <source>
        <dbReference type="Proteomes" id="UP000245263"/>
    </source>
</evidence>
<proteinExistence type="predicted"/>
<sequence>MIEGTHWVAGVVPHPNQGGDTKIQPLLKIQMLPEIKLLKEKKLVGLKTEMSFAENKTGELWKNFMPRYSEIGNRVGKDLFSLQIYDPSFAKGNFDPHLNFCKWAAVEVFDFEIIPTDMVTLTIPEGKYAVFSYKGSSAEANEFFRYVFSDWLPKSGFRLDHRPHFEILGDKYKTNDPNSEEEIWIPIQ</sequence>